<keyword evidence="4" id="KW-0443">Lipid metabolism</keyword>
<dbReference type="SUPFAM" id="SSF52096">
    <property type="entry name" value="ClpP/crotonase"/>
    <property type="match status" value="1"/>
</dbReference>
<dbReference type="Gene3D" id="1.10.12.10">
    <property type="entry name" value="Lyase 2-enoyl-coa Hydratase, Chain A, domain 2"/>
    <property type="match status" value="1"/>
</dbReference>
<proteinExistence type="inferred from homology"/>
<dbReference type="InterPro" id="IPR029045">
    <property type="entry name" value="ClpP/crotonase-like_dom_sf"/>
</dbReference>
<comment type="catalytic activity">
    <reaction evidence="6">
        <text>a 4-saturated-(3S)-3-hydroxyacyl-CoA = a (3E)-enoyl-CoA + H2O</text>
        <dbReference type="Rhea" id="RHEA:20724"/>
        <dbReference type="ChEBI" id="CHEBI:15377"/>
        <dbReference type="ChEBI" id="CHEBI:58521"/>
        <dbReference type="ChEBI" id="CHEBI:137480"/>
        <dbReference type="EC" id="4.2.1.17"/>
    </reaction>
</comment>
<dbReference type="InterPro" id="IPR018376">
    <property type="entry name" value="Enoyl-CoA_hyd/isom_CS"/>
</dbReference>
<dbReference type="NCBIfam" id="NF005595">
    <property type="entry name" value="PRK07327.1"/>
    <property type="match status" value="1"/>
</dbReference>
<protein>
    <submittedName>
        <fullName evidence="8">Enoyl-CoA hydratase</fullName>
    </submittedName>
</protein>
<gene>
    <name evidence="8" type="primary">echA15</name>
    <name evidence="8" type="ORF">MCOO_02720</name>
</gene>
<evidence type="ECO:0000256" key="3">
    <source>
        <dbReference type="ARBA" id="ARBA00022832"/>
    </source>
</evidence>
<comment type="function">
    <text evidence="1">Could possibly oxidize fatty acids using specific components.</text>
</comment>
<evidence type="ECO:0000256" key="7">
    <source>
        <dbReference type="RuleBase" id="RU003707"/>
    </source>
</evidence>
<dbReference type="EMBL" id="AP022569">
    <property type="protein sequence ID" value="BBX44257.1"/>
    <property type="molecule type" value="Genomic_DNA"/>
</dbReference>
<dbReference type="Proteomes" id="UP000465866">
    <property type="component" value="Chromosome"/>
</dbReference>
<dbReference type="GO" id="GO:0004300">
    <property type="term" value="F:enoyl-CoA hydratase activity"/>
    <property type="evidence" value="ECO:0007669"/>
    <property type="project" value="UniProtKB-EC"/>
</dbReference>
<evidence type="ECO:0000256" key="1">
    <source>
        <dbReference type="ARBA" id="ARBA00002994"/>
    </source>
</evidence>
<name>A0A7I7KR14_9MYCO</name>
<keyword evidence="9" id="KW-1185">Reference proteome</keyword>
<evidence type="ECO:0000256" key="4">
    <source>
        <dbReference type="ARBA" id="ARBA00023098"/>
    </source>
</evidence>
<dbReference type="CDD" id="cd06558">
    <property type="entry name" value="crotonase-like"/>
    <property type="match status" value="1"/>
</dbReference>
<dbReference type="GO" id="GO:0006631">
    <property type="term" value="P:fatty acid metabolic process"/>
    <property type="evidence" value="ECO:0007669"/>
    <property type="project" value="UniProtKB-KW"/>
</dbReference>
<evidence type="ECO:0000256" key="2">
    <source>
        <dbReference type="ARBA" id="ARBA00005254"/>
    </source>
</evidence>
<reference evidence="8 9" key="1">
    <citation type="journal article" date="2019" name="Emerg. Microbes Infect.">
        <title>Comprehensive subspecies identification of 175 nontuberculous mycobacteria species based on 7547 genomic profiles.</title>
        <authorList>
            <person name="Matsumoto Y."/>
            <person name="Kinjo T."/>
            <person name="Motooka D."/>
            <person name="Nabeya D."/>
            <person name="Jung N."/>
            <person name="Uechi K."/>
            <person name="Horii T."/>
            <person name="Iida T."/>
            <person name="Fujita J."/>
            <person name="Nakamura S."/>
        </authorList>
    </citation>
    <scope>NUCLEOTIDE SEQUENCE [LARGE SCALE GENOMIC DNA]</scope>
    <source>
        <strain evidence="8 9">JCM 12404</strain>
    </source>
</reference>
<keyword evidence="3" id="KW-0276">Fatty acid metabolism</keyword>
<comment type="catalytic activity">
    <reaction evidence="5">
        <text>a (3S)-3-hydroxyacyl-CoA = a (2E)-enoyl-CoA + H2O</text>
        <dbReference type="Rhea" id="RHEA:16105"/>
        <dbReference type="ChEBI" id="CHEBI:15377"/>
        <dbReference type="ChEBI" id="CHEBI:57318"/>
        <dbReference type="ChEBI" id="CHEBI:58856"/>
        <dbReference type="EC" id="4.2.1.17"/>
    </reaction>
</comment>
<dbReference type="Gene3D" id="3.90.226.10">
    <property type="entry name" value="2-enoyl-CoA Hydratase, Chain A, domain 1"/>
    <property type="match status" value="1"/>
</dbReference>
<accession>A0A7I7KR14</accession>
<dbReference type="PANTHER" id="PTHR43459:SF3">
    <property type="entry name" value="ENOYL-COA HYDRATASE ECHA15 (ENOYL HYDRASE) (UNSATURATED ACYL-COA HYDRATASE) (CROTONASE)-RELATED"/>
    <property type="match status" value="1"/>
</dbReference>
<dbReference type="KEGG" id="mcoo:MCOO_02720"/>
<organism evidence="8 9">
    <name type="scientific">Mycobacterium cookii</name>
    <dbReference type="NCBI Taxonomy" id="1775"/>
    <lineage>
        <taxon>Bacteria</taxon>
        <taxon>Bacillati</taxon>
        <taxon>Actinomycetota</taxon>
        <taxon>Actinomycetes</taxon>
        <taxon>Mycobacteriales</taxon>
        <taxon>Mycobacteriaceae</taxon>
        <taxon>Mycobacterium</taxon>
    </lineage>
</organism>
<dbReference type="Pfam" id="PF00378">
    <property type="entry name" value="ECH_1"/>
    <property type="match status" value="1"/>
</dbReference>
<dbReference type="PROSITE" id="PS00166">
    <property type="entry name" value="ENOYL_COA_HYDRATASE"/>
    <property type="match status" value="1"/>
</dbReference>
<dbReference type="InterPro" id="IPR014748">
    <property type="entry name" value="Enoyl-CoA_hydra_C"/>
</dbReference>
<evidence type="ECO:0000256" key="5">
    <source>
        <dbReference type="ARBA" id="ARBA00023709"/>
    </source>
</evidence>
<evidence type="ECO:0000256" key="6">
    <source>
        <dbReference type="ARBA" id="ARBA00023717"/>
    </source>
</evidence>
<dbReference type="InterPro" id="IPR001753">
    <property type="entry name" value="Enoyl-CoA_hydra/iso"/>
</dbReference>
<evidence type="ECO:0000313" key="8">
    <source>
        <dbReference type="EMBL" id="BBX44257.1"/>
    </source>
</evidence>
<comment type="similarity">
    <text evidence="2 7">Belongs to the enoyl-CoA hydratase/isomerase family.</text>
</comment>
<dbReference type="PANTHER" id="PTHR43459">
    <property type="entry name" value="ENOYL-COA HYDRATASE"/>
    <property type="match status" value="1"/>
</dbReference>
<sequence length="293" mass="31481">MRNLVVDTSVSPISGAGMPVRYPAVSYDDFPSLRVERADKHGQEGVLHVVLDALGLNSVGPQMHRDLADIWPAIGRDPEVRAVLVRGEGKAFSSGGSFDLIDETMGEFDDRMRIMREARDLVLNMVNLDKPVISAIHGAAVGAGLVVALLADVSVAGRNAKIIDGHTKLGVAAGDHAAICWPLLVGMAKAKYYLLTCAPLSGAEAERIGLVLVSLCVDDDEVLETATGIAQELAQGAQSAIRFTKHSLNHWYRMFAPAFETSLGLEFLSFGGPDVREGLAAHREKRQARFTPD</sequence>
<evidence type="ECO:0000313" key="9">
    <source>
        <dbReference type="Proteomes" id="UP000465866"/>
    </source>
</evidence>
<dbReference type="AlphaFoldDB" id="A0A7I7KR14"/>